<dbReference type="Proteomes" id="UP000647587">
    <property type="component" value="Unassembled WGS sequence"/>
</dbReference>
<keyword evidence="2" id="KW-1185">Reference proteome</keyword>
<reference evidence="2" key="1">
    <citation type="journal article" date="2019" name="Int. J. Syst. Evol. Microbiol.">
        <title>The Global Catalogue of Microorganisms (GCM) 10K type strain sequencing project: providing services to taxonomists for standard genome sequencing and annotation.</title>
        <authorList>
            <consortium name="The Broad Institute Genomics Platform"/>
            <consortium name="The Broad Institute Genome Sequencing Center for Infectious Disease"/>
            <person name="Wu L."/>
            <person name="Ma J."/>
        </authorList>
    </citation>
    <scope>NUCLEOTIDE SEQUENCE [LARGE SCALE GENOMIC DNA]</scope>
    <source>
        <strain evidence="2">JCM 30331</strain>
    </source>
</reference>
<protein>
    <recommendedName>
        <fullName evidence="3">HTH araC/xylS-type domain-containing protein</fullName>
    </recommendedName>
</protein>
<dbReference type="EMBL" id="BMPP01000011">
    <property type="protein sequence ID" value="GGK31511.1"/>
    <property type="molecule type" value="Genomic_DNA"/>
</dbReference>
<dbReference type="RefSeq" id="WP_189009837.1">
    <property type="nucleotide sequence ID" value="NZ_BMPP01000011.1"/>
</dbReference>
<comment type="caution">
    <text evidence="1">The sequence shown here is derived from an EMBL/GenBank/DDBJ whole genome shotgun (WGS) entry which is preliminary data.</text>
</comment>
<evidence type="ECO:0000313" key="1">
    <source>
        <dbReference type="EMBL" id="GGK31511.1"/>
    </source>
</evidence>
<evidence type="ECO:0008006" key="3">
    <source>
        <dbReference type="Google" id="ProtNLM"/>
    </source>
</evidence>
<sequence>MEREQGSCGSFTTYITPQQECKQAFLTVSAAQEAADALRDDEPASVLTLTEELGWPRAQLLCSRFHTVQELSSPTVVLGIWKINITLGSEAGAHVPQP</sequence>
<name>A0ABQ2EZ31_9DEIO</name>
<gene>
    <name evidence="1" type="ORF">GCM10008955_26690</name>
</gene>
<proteinExistence type="predicted"/>
<organism evidence="1 2">
    <name type="scientific">Deinococcus malanensis</name>
    <dbReference type="NCBI Taxonomy" id="1706855"/>
    <lineage>
        <taxon>Bacteria</taxon>
        <taxon>Thermotogati</taxon>
        <taxon>Deinococcota</taxon>
        <taxon>Deinococci</taxon>
        <taxon>Deinococcales</taxon>
        <taxon>Deinococcaceae</taxon>
        <taxon>Deinococcus</taxon>
    </lineage>
</organism>
<evidence type="ECO:0000313" key="2">
    <source>
        <dbReference type="Proteomes" id="UP000647587"/>
    </source>
</evidence>
<accession>A0ABQ2EZ31</accession>